<gene>
    <name evidence="1" type="ORF">LR394_07045</name>
</gene>
<organism evidence="1 2">
    <name type="scientific">Kineosporia babensis</name>
    <dbReference type="NCBI Taxonomy" id="499548"/>
    <lineage>
        <taxon>Bacteria</taxon>
        <taxon>Bacillati</taxon>
        <taxon>Actinomycetota</taxon>
        <taxon>Actinomycetes</taxon>
        <taxon>Kineosporiales</taxon>
        <taxon>Kineosporiaceae</taxon>
        <taxon>Kineosporia</taxon>
    </lineage>
</organism>
<sequence>MTDGRHFRIQDDDGRSAQDVLADVTGARGLGAAAHTVAASGSAGRPTEILSDPATGLAVVHEPGRAHWWAPATRFLPVVRQLFVPSTFSAWQPVGTGARLGRLTTEFASEVSGEADGRAYSTRFRWSAAGPYLLSRQAQDCASPGISVTVEVTDIAEGVVTAADLTSRRAVSWR</sequence>
<comment type="caution">
    <text evidence="1">The sequence shown here is derived from an EMBL/GenBank/DDBJ whole genome shotgun (WGS) entry which is preliminary data.</text>
</comment>
<dbReference type="EMBL" id="JAJOMB010000003">
    <property type="protein sequence ID" value="MCD5310646.1"/>
    <property type="molecule type" value="Genomic_DNA"/>
</dbReference>
<accession>A0A9X1SST3</accession>
<proteinExistence type="predicted"/>
<protein>
    <submittedName>
        <fullName evidence="1">Uncharacterized protein</fullName>
    </submittedName>
</protein>
<keyword evidence="2" id="KW-1185">Reference proteome</keyword>
<evidence type="ECO:0000313" key="1">
    <source>
        <dbReference type="EMBL" id="MCD5310646.1"/>
    </source>
</evidence>
<evidence type="ECO:0000313" key="2">
    <source>
        <dbReference type="Proteomes" id="UP001138997"/>
    </source>
</evidence>
<name>A0A9X1SST3_9ACTN</name>
<dbReference type="RefSeq" id="WP_231439707.1">
    <property type="nucleotide sequence ID" value="NZ_JAJOMB010000003.1"/>
</dbReference>
<dbReference type="Proteomes" id="UP001138997">
    <property type="component" value="Unassembled WGS sequence"/>
</dbReference>
<reference evidence="1" key="1">
    <citation type="submission" date="2021-11" db="EMBL/GenBank/DDBJ databases">
        <title>Streptomyces corallinus and Kineosporia corallina sp. nov., two new coral-derived marine actinobacteria.</title>
        <authorList>
            <person name="Buangrab K."/>
            <person name="Sutthacheep M."/>
            <person name="Yeemin T."/>
            <person name="Harunari E."/>
            <person name="Igarashi Y."/>
            <person name="Sripreechasak P."/>
            <person name="Kanchanasin P."/>
            <person name="Tanasupawat S."/>
            <person name="Phongsopitanun W."/>
        </authorList>
    </citation>
    <scope>NUCLEOTIDE SEQUENCE</scope>
    <source>
        <strain evidence="1">JCM 31032</strain>
    </source>
</reference>
<dbReference type="AlphaFoldDB" id="A0A9X1SST3"/>